<evidence type="ECO:0000313" key="1">
    <source>
        <dbReference type="EMBL" id="KKN40116.1"/>
    </source>
</evidence>
<gene>
    <name evidence="1" type="ORF">LCGC14_0736540</name>
</gene>
<dbReference type="EMBL" id="LAZR01001723">
    <property type="protein sequence ID" value="KKN40116.1"/>
    <property type="molecule type" value="Genomic_DNA"/>
</dbReference>
<name>A0A0F9SSV3_9ZZZZ</name>
<reference evidence="1" key="1">
    <citation type="journal article" date="2015" name="Nature">
        <title>Complex archaea that bridge the gap between prokaryotes and eukaryotes.</title>
        <authorList>
            <person name="Spang A."/>
            <person name="Saw J.H."/>
            <person name="Jorgensen S.L."/>
            <person name="Zaremba-Niedzwiedzka K."/>
            <person name="Martijn J."/>
            <person name="Lind A.E."/>
            <person name="van Eijk R."/>
            <person name="Schleper C."/>
            <person name="Guy L."/>
            <person name="Ettema T.J."/>
        </authorList>
    </citation>
    <scope>NUCLEOTIDE SEQUENCE</scope>
</reference>
<organism evidence="1">
    <name type="scientific">marine sediment metagenome</name>
    <dbReference type="NCBI Taxonomy" id="412755"/>
    <lineage>
        <taxon>unclassified sequences</taxon>
        <taxon>metagenomes</taxon>
        <taxon>ecological metagenomes</taxon>
    </lineage>
</organism>
<protein>
    <submittedName>
        <fullName evidence="1">Uncharacterized protein</fullName>
    </submittedName>
</protein>
<dbReference type="AlphaFoldDB" id="A0A0F9SSV3"/>
<sequence>MGKNIKEKISEFNRLMKELSEAFTQIFNEGKEEEYHDELISMLKSLDEAQTIIREAFHLFLSRNIKDN</sequence>
<proteinExistence type="predicted"/>
<comment type="caution">
    <text evidence="1">The sequence shown here is derived from an EMBL/GenBank/DDBJ whole genome shotgun (WGS) entry which is preliminary data.</text>
</comment>
<accession>A0A0F9SSV3</accession>